<dbReference type="InterPro" id="IPR003699">
    <property type="entry name" value="QueA"/>
</dbReference>
<comment type="similarity">
    <text evidence="5">Belongs to the QueA family.</text>
</comment>
<dbReference type="STRING" id="1465490.SAMN05444277_11825"/>
<keyword evidence="7" id="KW-1185">Reference proteome</keyword>
<dbReference type="SUPFAM" id="SSF111337">
    <property type="entry name" value="QueA-like"/>
    <property type="match status" value="1"/>
</dbReference>
<accession>A0A1I5Z9V2</accession>
<dbReference type="Gene3D" id="2.40.10.240">
    <property type="entry name" value="QueA-like"/>
    <property type="match status" value="1"/>
</dbReference>
<dbReference type="RefSeq" id="WP_090662927.1">
    <property type="nucleotide sequence ID" value="NZ_FOXQ01000018.1"/>
</dbReference>
<dbReference type="GO" id="GO:0008616">
    <property type="term" value="P:tRNA queuosine(34) biosynthetic process"/>
    <property type="evidence" value="ECO:0007669"/>
    <property type="project" value="UniProtKB-UniRule"/>
</dbReference>
<comment type="catalytic activity">
    <reaction evidence="5">
        <text>7-aminomethyl-7-carbaguanosine(34) in tRNA + S-adenosyl-L-methionine = epoxyqueuosine(34) in tRNA + adenine + L-methionine + 2 H(+)</text>
        <dbReference type="Rhea" id="RHEA:32155"/>
        <dbReference type="Rhea" id="RHEA-COMP:10342"/>
        <dbReference type="Rhea" id="RHEA-COMP:18582"/>
        <dbReference type="ChEBI" id="CHEBI:15378"/>
        <dbReference type="ChEBI" id="CHEBI:16708"/>
        <dbReference type="ChEBI" id="CHEBI:57844"/>
        <dbReference type="ChEBI" id="CHEBI:59789"/>
        <dbReference type="ChEBI" id="CHEBI:82833"/>
        <dbReference type="ChEBI" id="CHEBI:194443"/>
        <dbReference type="EC" id="2.4.99.17"/>
    </reaction>
</comment>
<dbReference type="PANTHER" id="PTHR30307">
    <property type="entry name" value="S-ADENOSYLMETHIONINE:TRNA RIBOSYLTRANSFERASE-ISOMERASE"/>
    <property type="match status" value="1"/>
</dbReference>
<dbReference type="EMBL" id="FOXQ01000018">
    <property type="protein sequence ID" value="SFQ53250.1"/>
    <property type="molecule type" value="Genomic_DNA"/>
</dbReference>
<keyword evidence="2 5" id="KW-0808">Transferase</keyword>
<dbReference type="Proteomes" id="UP000199031">
    <property type="component" value="Unassembled WGS sequence"/>
</dbReference>
<protein>
    <recommendedName>
        <fullName evidence="5">S-adenosylmethionine:tRNA ribosyltransferase-isomerase</fullName>
        <ecNumber evidence="5">2.4.99.17</ecNumber>
    </recommendedName>
    <alternativeName>
        <fullName evidence="5">Queuosine biosynthesis protein QueA</fullName>
    </alternativeName>
</protein>
<sequence>MSISPKQLQIKDFDYDLPDEKIAKHPLAKRDASKLLIYKNGEIKTDNFIHLSNYLPEGSLIIFNNTKVVEARLLFKKTTGTTIEIFCLEPADDYADITTAMLQHKKVLWKCLIGNAKKWKDEILVKKILHNGKEIELSVKKISRQGENFIIEFSWNDEQLSFAEILHTGGVIPLPPYMHRDADDEDKKRYQTVYAKHDGSVAAPTAGLHFTGNVFERLSAKNIQRDFVTLHVGAGTFKPVKTETIEAHEMHSEFFEVSVELIEKLINASNQNIIAVGTTSLRTLESLYWMGVKISQQSTVNGQQNITIDDITIHQWDVYELNDENISFEDALHALLEWMKANNLNKLIAKTQIIIAPPYKLKVADILITNFHQPKSTLLLLVAAVIGNDWKKVYDYALNNNFRFLSYGDSCLFFAL</sequence>
<comment type="subcellular location">
    <subcellularLocation>
        <location evidence="5">Cytoplasm</location>
    </subcellularLocation>
</comment>
<evidence type="ECO:0000256" key="4">
    <source>
        <dbReference type="ARBA" id="ARBA00022785"/>
    </source>
</evidence>
<keyword evidence="3 5" id="KW-0949">S-adenosyl-L-methionine</keyword>
<dbReference type="HAMAP" id="MF_00113">
    <property type="entry name" value="QueA"/>
    <property type="match status" value="1"/>
</dbReference>
<dbReference type="InterPro" id="IPR036100">
    <property type="entry name" value="QueA_sf"/>
</dbReference>
<reference evidence="6 7" key="1">
    <citation type="submission" date="2016-10" db="EMBL/GenBank/DDBJ databases">
        <authorList>
            <person name="de Groot N.N."/>
        </authorList>
    </citation>
    <scope>NUCLEOTIDE SEQUENCE [LARGE SCALE GENOMIC DNA]</scope>
    <source>
        <strain evidence="6 7">DSM 28286</strain>
    </source>
</reference>
<dbReference type="EC" id="2.4.99.17" evidence="5"/>
<organism evidence="6 7">
    <name type="scientific">Parafilimonas terrae</name>
    <dbReference type="NCBI Taxonomy" id="1465490"/>
    <lineage>
        <taxon>Bacteria</taxon>
        <taxon>Pseudomonadati</taxon>
        <taxon>Bacteroidota</taxon>
        <taxon>Chitinophagia</taxon>
        <taxon>Chitinophagales</taxon>
        <taxon>Chitinophagaceae</taxon>
        <taxon>Parafilimonas</taxon>
    </lineage>
</organism>
<dbReference type="Gene3D" id="3.40.1780.10">
    <property type="entry name" value="QueA-like"/>
    <property type="match status" value="1"/>
</dbReference>
<evidence type="ECO:0000256" key="1">
    <source>
        <dbReference type="ARBA" id="ARBA00022490"/>
    </source>
</evidence>
<comment type="subunit">
    <text evidence="5">Monomer.</text>
</comment>
<keyword evidence="1 5" id="KW-0963">Cytoplasm</keyword>
<keyword evidence="4 5" id="KW-0671">Queuosine biosynthesis</keyword>
<dbReference type="GO" id="GO:0051075">
    <property type="term" value="F:S-adenosylmethionine:tRNA ribosyltransferase-isomerase activity"/>
    <property type="evidence" value="ECO:0007669"/>
    <property type="project" value="UniProtKB-EC"/>
</dbReference>
<evidence type="ECO:0000256" key="5">
    <source>
        <dbReference type="HAMAP-Rule" id="MF_00113"/>
    </source>
</evidence>
<comment type="pathway">
    <text evidence="5">tRNA modification; tRNA-queuosine biosynthesis.</text>
</comment>
<evidence type="ECO:0000256" key="3">
    <source>
        <dbReference type="ARBA" id="ARBA00022691"/>
    </source>
</evidence>
<comment type="function">
    <text evidence="5">Transfers and isomerizes the ribose moiety from AdoMet to the 7-aminomethyl group of 7-deazaguanine (preQ1-tRNA) to give epoxyqueuosine (oQ-tRNA).</text>
</comment>
<gene>
    <name evidence="5" type="primary">queA</name>
    <name evidence="6" type="ORF">SAMN05444277_11825</name>
</gene>
<name>A0A1I5Z9V2_9BACT</name>
<dbReference type="GO" id="GO:0005737">
    <property type="term" value="C:cytoplasm"/>
    <property type="evidence" value="ECO:0007669"/>
    <property type="project" value="UniProtKB-SubCell"/>
</dbReference>
<dbReference type="AlphaFoldDB" id="A0A1I5Z9V2"/>
<evidence type="ECO:0000313" key="7">
    <source>
        <dbReference type="Proteomes" id="UP000199031"/>
    </source>
</evidence>
<dbReference type="PANTHER" id="PTHR30307:SF0">
    <property type="entry name" value="S-ADENOSYLMETHIONINE:TRNA RIBOSYLTRANSFERASE-ISOMERASE"/>
    <property type="match status" value="1"/>
</dbReference>
<dbReference type="UniPathway" id="UPA00392"/>
<keyword evidence="6" id="KW-0413">Isomerase</keyword>
<dbReference type="InterPro" id="IPR042118">
    <property type="entry name" value="QueA_dom1"/>
</dbReference>
<dbReference type="InterPro" id="IPR042119">
    <property type="entry name" value="QueA_dom2"/>
</dbReference>
<evidence type="ECO:0000313" key="6">
    <source>
        <dbReference type="EMBL" id="SFQ53250.1"/>
    </source>
</evidence>
<proteinExistence type="inferred from homology"/>
<evidence type="ECO:0000256" key="2">
    <source>
        <dbReference type="ARBA" id="ARBA00022679"/>
    </source>
</evidence>
<dbReference type="Pfam" id="PF02547">
    <property type="entry name" value="Queuosine_synth"/>
    <property type="match status" value="2"/>
</dbReference>
<dbReference type="OrthoDB" id="9805933at2"/>